<comment type="caution">
    <text evidence="2">The sequence shown here is derived from an EMBL/GenBank/DDBJ whole genome shotgun (WGS) entry which is preliminary data.</text>
</comment>
<organism evidence="2 3">
    <name type="scientific">Portunus trituberculatus</name>
    <name type="common">Swimming crab</name>
    <name type="synonym">Neptunus trituberculatus</name>
    <dbReference type="NCBI Taxonomy" id="210409"/>
    <lineage>
        <taxon>Eukaryota</taxon>
        <taxon>Metazoa</taxon>
        <taxon>Ecdysozoa</taxon>
        <taxon>Arthropoda</taxon>
        <taxon>Crustacea</taxon>
        <taxon>Multicrustacea</taxon>
        <taxon>Malacostraca</taxon>
        <taxon>Eumalacostraca</taxon>
        <taxon>Eucarida</taxon>
        <taxon>Decapoda</taxon>
        <taxon>Pleocyemata</taxon>
        <taxon>Brachyura</taxon>
        <taxon>Eubrachyura</taxon>
        <taxon>Portunoidea</taxon>
        <taxon>Portunidae</taxon>
        <taxon>Portuninae</taxon>
        <taxon>Portunus</taxon>
    </lineage>
</organism>
<protein>
    <submittedName>
        <fullName evidence="2">Uncharacterized protein</fullName>
    </submittedName>
</protein>
<proteinExistence type="predicted"/>
<evidence type="ECO:0000256" key="1">
    <source>
        <dbReference type="SAM" id="MobiDB-lite"/>
    </source>
</evidence>
<reference evidence="2 3" key="1">
    <citation type="submission" date="2019-05" db="EMBL/GenBank/DDBJ databases">
        <title>Another draft genome of Portunus trituberculatus and its Hox gene families provides insights of decapod evolution.</title>
        <authorList>
            <person name="Jeong J.-H."/>
            <person name="Song I."/>
            <person name="Kim S."/>
            <person name="Choi T."/>
            <person name="Kim D."/>
            <person name="Ryu S."/>
            <person name="Kim W."/>
        </authorList>
    </citation>
    <scope>NUCLEOTIDE SEQUENCE [LARGE SCALE GENOMIC DNA]</scope>
    <source>
        <tissue evidence="2">Muscle</tissue>
    </source>
</reference>
<accession>A0A5B7JRD8</accession>
<gene>
    <name evidence="2" type="ORF">E2C01_092311</name>
</gene>
<evidence type="ECO:0000313" key="2">
    <source>
        <dbReference type="EMBL" id="MPC97023.1"/>
    </source>
</evidence>
<feature type="region of interest" description="Disordered" evidence="1">
    <location>
        <begin position="1"/>
        <end position="26"/>
    </location>
</feature>
<sequence length="91" mass="9841">MQRLGPPHPTPLHPTPSYPHSYPQTFTHTYLPPSPLPATHHNPGLLPLFSILPLTAPPFPLPPRPLPLVLFCSISPLSSAGQVAVTLHLPL</sequence>
<feature type="compositionally biased region" description="Pro residues" evidence="1">
    <location>
        <begin position="1"/>
        <end position="17"/>
    </location>
</feature>
<dbReference type="EMBL" id="VSRR010108300">
    <property type="protein sequence ID" value="MPC97023.1"/>
    <property type="molecule type" value="Genomic_DNA"/>
</dbReference>
<keyword evidence="3" id="KW-1185">Reference proteome</keyword>
<name>A0A5B7JRD8_PORTR</name>
<dbReference type="Proteomes" id="UP000324222">
    <property type="component" value="Unassembled WGS sequence"/>
</dbReference>
<evidence type="ECO:0000313" key="3">
    <source>
        <dbReference type="Proteomes" id="UP000324222"/>
    </source>
</evidence>
<dbReference type="AlphaFoldDB" id="A0A5B7JRD8"/>